<feature type="region of interest" description="Disordered" evidence="2">
    <location>
        <begin position="190"/>
        <end position="324"/>
    </location>
</feature>
<sequence>MAMRRPRIKPVANILLNSKRKAKSANDVKTVKTSESDVNEGQEVVKQVNVPTIEESAKEKNLEVSNNIEKPLEVRVDTTANENNLIRDTEQNQTNEIPQNTEQLTNGNDNDNEHVNITKASEVVANNNEPKEHLNKTHEEAPETLNDSEAFKCPPKVGLQRAISHTSNSGVDDVFYSDIEENALQMDLEKSPSLNGCPMSPSKNLTRQRIRPTPHFGQRRNSFVGTSPSPHNSGNEDNHPVGSNVNNDFVHPSPTRRERHYSASLTSHPHYHHTPHKYLPAGITNSSMGRIRTESGCSVFSDTNTSSHKSRKTEDNKQNSRKDFEARFHNGVPEKSAIKMSDLIYYNPATNPMEQKPNPSVKLEQSETSASDVKPFAEKLEKDTDNSAEGEAVPVPQLKLNAKGELILDDKSLVIETTAEQEARKVLANSSLIYLDENTGMNGFYSRQKRTREWLPAETIKFYRCLQNVGTDFSLMVSLFPNRTRRDLKLKFKKEERKNCNLINKALLYPKQFDLESLKQQIDEEEKMREEQAKKAKATKEKKETKKRKIFTQSIANRVLLNEDIYQNENEQEQKPKRVRKTKDKLEKSGQNEQNDTTNGQEPIELNSQAINPNETEQKPKQKRTYTKTKKTTPNNEDVVVENNNGEIESNDSLKVDKVIRRRRRTPNKTQKEEIIIIKEEIIKIENKQESNSAPASATIEYHDTKQLQTEIDELLDSDAVDVPYGGVGANTSYETITANNYSATSQVDQYNAHINNTPSVTYATNYEENYCETETDINKYEHRTFVNLDDGSVNVYSKIKDDATFITPPTTTPLPSPNPTRSQTPTSTLSPPSPPQILPDQINYENDSLESETETTVTPMINPDPEIINNDTCSSVISERELNEEDIQSILTELAEGSLVLVSSLDPDDPDKVLNEIYMVDKNTGELCEEPLNIPDNIVQCILTVIS</sequence>
<feature type="region of interest" description="Disordered" evidence="2">
    <location>
        <begin position="805"/>
        <end position="837"/>
    </location>
</feature>
<dbReference type="PANTHER" id="PTHR22929">
    <property type="entry name" value="RNA POLYMERASE III TRANSCRIPTION INITIATION FACTOR B"/>
    <property type="match status" value="1"/>
</dbReference>
<name>A0A0L0BPB4_LUCCU</name>
<dbReference type="InterPro" id="IPR039467">
    <property type="entry name" value="TFIIIB_B''_Myb"/>
</dbReference>
<dbReference type="InterPro" id="IPR009057">
    <property type="entry name" value="Homeodomain-like_sf"/>
</dbReference>
<feature type="domain" description="Myb-like" evidence="3">
    <location>
        <begin position="450"/>
        <end position="498"/>
    </location>
</feature>
<dbReference type="EMBL" id="JRES01001667">
    <property type="protein sequence ID" value="KNC21069.1"/>
    <property type="molecule type" value="Genomic_DNA"/>
</dbReference>
<comment type="caution">
    <text evidence="4">The sequence shown here is derived from an EMBL/GenBank/DDBJ whole genome shotgun (WGS) entry which is preliminary data.</text>
</comment>
<dbReference type="GO" id="GO:0001156">
    <property type="term" value="F:TFIIIC-class transcription factor complex binding"/>
    <property type="evidence" value="ECO:0007669"/>
    <property type="project" value="TreeGrafter"/>
</dbReference>
<evidence type="ECO:0000313" key="4">
    <source>
        <dbReference type="EMBL" id="KNC21069.1"/>
    </source>
</evidence>
<dbReference type="OrthoDB" id="272624at2759"/>
<feature type="region of interest" description="Disordered" evidence="2">
    <location>
        <begin position="349"/>
        <end position="374"/>
    </location>
</feature>
<feature type="region of interest" description="Disordered" evidence="2">
    <location>
        <begin position="526"/>
        <end position="548"/>
    </location>
</feature>
<feature type="compositionally biased region" description="Basic and acidic residues" evidence="2">
    <location>
        <begin position="312"/>
        <end position="324"/>
    </location>
</feature>
<dbReference type="GO" id="GO:0000126">
    <property type="term" value="C:transcription factor TFIIIB complex"/>
    <property type="evidence" value="ECO:0007669"/>
    <property type="project" value="TreeGrafter"/>
</dbReference>
<feature type="compositionally biased region" description="Basic and acidic residues" evidence="2">
    <location>
        <begin position="526"/>
        <end position="544"/>
    </location>
</feature>
<feature type="compositionally biased region" description="Polar residues" evidence="2">
    <location>
        <begin position="219"/>
        <end position="233"/>
    </location>
</feature>
<feature type="compositionally biased region" description="Low complexity" evidence="2">
    <location>
        <begin position="820"/>
        <end position="831"/>
    </location>
</feature>
<dbReference type="Proteomes" id="UP000037069">
    <property type="component" value="Unassembled WGS sequence"/>
</dbReference>
<feature type="compositionally biased region" description="Basic and acidic residues" evidence="2">
    <location>
        <begin position="24"/>
        <end position="35"/>
    </location>
</feature>
<proteinExistence type="predicted"/>
<feature type="compositionally biased region" description="Polar residues" evidence="2">
    <location>
        <begin position="295"/>
        <end position="307"/>
    </location>
</feature>
<dbReference type="GO" id="GO:0070898">
    <property type="term" value="P:RNA polymerase III preinitiation complex assembly"/>
    <property type="evidence" value="ECO:0007669"/>
    <property type="project" value="TreeGrafter"/>
</dbReference>
<feature type="compositionally biased region" description="Low complexity" evidence="2">
    <location>
        <begin position="632"/>
        <end position="646"/>
    </location>
</feature>
<protein>
    <recommendedName>
        <fullName evidence="3">Myb-like domain-containing protein</fullName>
    </recommendedName>
</protein>
<accession>A0A0L0BPB4</accession>
<evidence type="ECO:0000259" key="3">
    <source>
        <dbReference type="SMART" id="SM00717"/>
    </source>
</evidence>
<evidence type="ECO:0000313" key="5">
    <source>
        <dbReference type="Proteomes" id="UP000037069"/>
    </source>
</evidence>
<evidence type="ECO:0000256" key="1">
    <source>
        <dbReference type="ARBA" id="ARBA00004123"/>
    </source>
</evidence>
<gene>
    <name evidence="4" type="ORF">FF38_11786</name>
</gene>
<dbReference type="GO" id="GO:0005634">
    <property type="term" value="C:nucleus"/>
    <property type="evidence" value="ECO:0007669"/>
    <property type="project" value="UniProtKB-SubCell"/>
</dbReference>
<dbReference type="AlphaFoldDB" id="A0A0L0BPB4"/>
<dbReference type="SUPFAM" id="SSF46689">
    <property type="entry name" value="Homeodomain-like"/>
    <property type="match status" value="1"/>
</dbReference>
<dbReference type="OMA" id="NPMEQKP"/>
<dbReference type="Pfam" id="PF15963">
    <property type="entry name" value="Myb_DNA-bind_7"/>
    <property type="match status" value="1"/>
</dbReference>
<feature type="compositionally biased region" description="Basic residues" evidence="2">
    <location>
        <begin position="621"/>
        <end position="631"/>
    </location>
</feature>
<feature type="compositionally biased region" description="Polar residues" evidence="2">
    <location>
        <begin position="591"/>
        <end position="615"/>
    </location>
</feature>
<evidence type="ECO:0000256" key="2">
    <source>
        <dbReference type="SAM" id="MobiDB-lite"/>
    </source>
</evidence>
<feature type="region of interest" description="Disordered" evidence="2">
    <location>
        <begin position="566"/>
        <end position="646"/>
    </location>
</feature>
<reference evidence="4 5" key="1">
    <citation type="journal article" date="2015" name="Nat. Commun.">
        <title>Lucilia cuprina genome unlocks parasitic fly biology to underpin future interventions.</title>
        <authorList>
            <person name="Anstead C.A."/>
            <person name="Korhonen P.K."/>
            <person name="Young N.D."/>
            <person name="Hall R.S."/>
            <person name="Jex A.R."/>
            <person name="Murali S.C."/>
            <person name="Hughes D.S."/>
            <person name="Lee S.F."/>
            <person name="Perry T."/>
            <person name="Stroehlein A.J."/>
            <person name="Ansell B.R."/>
            <person name="Breugelmans B."/>
            <person name="Hofmann A."/>
            <person name="Qu J."/>
            <person name="Dugan S."/>
            <person name="Lee S.L."/>
            <person name="Chao H."/>
            <person name="Dinh H."/>
            <person name="Han Y."/>
            <person name="Doddapaneni H.V."/>
            <person name="Worley K.C."/>
            <person name="Muzny D.M."/>
            <person name="Ioannidis P."/>
            <person name="Waterhouse R.M."/>
            <person name="Zdobnov E.M."/>
            <person name="James P.J."/>
            <person name="Bagnall N.H."/>
            <person name="Kotze A.C."/>
            <person name="Gibbs R.A."/>
            <person name="Richards S."/>
            <person name="Batterham P."/>
            <person name="Gasser R.B."/>
        </authorList>
    </citation>
    <scope>NUCLEOTIDE SEQUENCE [LARGE SCALE GENOMIC DNA]</scope>
    <source>
        <strain evidence="4 5">LS</strain>
        <tissue evidence="4">Full body</tissue>
    </source>
</reference>
<dbReference type="SMART" id="SM00717">
    <property type="entry name" value="SANT"/>
    <property type="match status" value="1"/>
</dbReference>
<dbReference type="InterPro" id="IPR001005">
    <property type="entry name" value="SANT/Myb"/>
</dbReference>
<dbReference type="STRING" id="7375.A0A0L0BPB4"/>
<comment type="subcellular location">
    <subcellularLocation>
        <location evidence="1">Nucleus</location>
    </subcellularLocation>
</comment>
<organism evidence="4 5">
    <name type="scientific">Lucilia cuprina</name>
    <name type="common">Green bottle fly</name>
    <name type="synonym">Australian sheep blowfly</name>
    <dbReference type="NCBI Taxonomy" id="7375"/>
    <lineage>
        <taxon>Eukaryota</taxon>
        <taxon>Metazoa</taxon>
        <taxon>Ecdysozoa</taxon>
        <taxon>Arthropoda</taxon>
        <taxon>Hexapoda</taxon>
        <taxon>Insecta</taxon>
        <taxon>Pterygota</taxon>
        <taxon>Neoptera</taxon>
        <taxon>Endopterygota</taxon>
        <taxon>Diptera</taxon>
        <taxon>Brachycera</taxon>
        <taxon>Muscomorpha</taxon>
        <taxon>Oestroidea</taxon>
        <taxon>Calliphoridae</taxon>
        <taxon>Luciliinae</taxon>
        <taxon>Lucilia</taxon>
    </lineage>
</organism>
<keyword evidence="5" id="KW-1185">Reference proteome</keyword>
<dbReference type="PANTHER" id="PTHR22929:SF0">
    <property type="entry name" value="TRANSCRIPTION FACTOR TFIIIB COMPONENT B'' HOMOLOG"/>
    <property type="match status" value="1"/>
</dbReference>
<feature type="region of interest" description="Disordered" evidence="2">
    <location>
        <begin position="20"/>
        <end position="42"/>
    </location>
</feature>